<dbReference type="OrthoDB" id="10261753at2759"/>
<dbReference type="KEGG" id="ptm:GSPATT00000763001"/>
<sequence length="54" mass="6374">MNSGEEILKQFDTLLKQVDNFEDQSPDDEKLMNLIEKFQLTQQAIIKLSHFFSK</sequence>
<dbReference type="EMBL" id="CT868096">
    <property type="protein sequence ID" value="CAK71051.1"/>
    <property type="molecule type" value="Genomic_DNA"/>
</dbReference>
<accession>A0CJT4</accession>
<proteinExistence type="predicted"/>
<organism evidence="1 2">
    <name type="scientific">Paramecium tetraurelia</name>
    <dbReference type="NCBI Taxonomy" id="5888"/>
    <lineage>
        <taxon>Eukaryota</taxon>
        <taxon>Sar</taxon>
        <taxon>Alveolata</taxon>
        <taxon>Ciliophora</taxon>
        <taxon>Intramacronucleata</taxon>
        <taxon>Oligohymenophorea</taxon>
        <taxon>Peniculida</taxon>
        <taxon>Parameciidae</taxon>
        <taxon>Paramecium</taxon>
    </lineage>
</organism>
<reference evidence="1 2" key="1">
    <citation type="journal article" date="2006" name="Nature">
        <title>Global trends of whole-genome duplications revealed by the ciliate Paramecium tetraurelia.</title>
        <authorList>
            <consortium name="Genoscope"/>
            <person name="Aury J.-M."/>
            <person name="Jaillon O."/>
            <person name="Duret L."/>
            <person name="Noel B."/>
            <person name="Jubin C."/>
            <person name="Porcel B.M."/>
            <person name="Segurens B."/>
            <person name="Daubin V."/>
            <person name="Anthouard V."/>
            <person name="Aiach N."/>
            <person name="Arnaiz O."/>
            <person name="Billaut A."/>
            <person name="Beisson J."/>
            <person name="Blanc I."/>
            <person name="Bouhouche K."/>
            <person name="Camara F."/>
            <person name="Duharcourt S."/>
            <person name="Guigo R."/>
            <person name="Gogendeau D."/>
            <person name="Katinka M."/>
            <person name="Keller A.-M."/>
            <person name="Kissmehl R."/>
            <person name="Klotz C."/>
            <person name="Koll F."/>
            <person name="Le Moue A."/>
            <person name="Lepere C."/>
            <person name="Malinsky S."/>
            <person name="Nowacki M."/>
            <person name="Nowak J.K."/>
            <person name="Plattner H."/>
            <person name="Poulain J."/>
            <person name="Ruiz F."/>
            <person name="Serrano V."/>
            <person name="Zagulski M."/>
            <person name="Dessen P."/>
            <person name="Betermier M."/>
            <person name="Weissenbach J."/>
            <person name="Scarpelli C."/>
            <person name="Schachter V."/>
            <person name="Sperling L."/>
            <person name="Meyer E."/>
            <person name="Cohen J."/>
            <person name="Wincker P."/>
        </authorList>
    </citation>
    <scope>NUCLEOTIDE SEQUENCE [LARGE SCALE GENOMIC DNA]</scope>
    <source>
        <strain evidence="1 2">Stock d4-2</strain>
    </source>
</reference>
<evidence type="ECO:0000313" key="2">
    <source>
        <dbReference type="Proteomes" id="UP000000600"/>
    </source>
</evidence>
<dbReference type="Proteomes" id="UP000000600">
    <property type="component" value="Unassembled WGS sequence"/>
</dbReference>
<dbReference type="GeneID" id="5024233"/>
<dbReference type="InParanoid" id="A0CJT4"/>
<protein>
    <submittedName>
        <fullName evidence="1">Uncharacterized protein</fullName>
    </submittedName>
</protein>
<dbReference type="RefSeq" id="XP_001438448.1">
    <property type="nucleotide sequence ID" value="XM_001438411.1"/>
</dbReference>
<dbReference type="HOGENOM" id="CLU_3054481_0_0_1"/>
<dbReference type="AlphaFoldDB" id="A0CJT4"/>
<keyword evidence="2" id="KW-1185">Reference proteome</keyword>
<evidence type="ECO:0000313" key="1">
    <source>
        <dbReference type="EMBL" id="CAK71051.1"/>
    </source>
</evidence>
<gene>
    <name evidence="1" type="ORF">GSPATT00000763001</name>
</gene>
<name>A0CJT4_PARTE</name>